<dbReference type="CDD" id="cd07562">
    <property type="entry name" value="Peptidase_S41_TRI"/>
    <property type="match status" value="1"/>
</dbReference>
<dbReference type="Pfam" id="PF03572">
    <property type="entry name" value="Peptidase_S41"/>
    <property type="match status" value="1"/>
</dbReference>
<dbReference type="InterPro" id="IPR029045">
    <property type="entry name" value="ClpP/crotonase-like_dom_sf"/>
</dbReference>
<dbReference type="Gene3D" id="2.120.10.60">
    <property type="entry name" value="Tricorn protease N-terminal domain"/>
    <property type="match status" value="1"/>
</dbReference>
<dbReference type="PIRSF" id="PIRSF036421">
    <property type="entry name" value="Tricorn_protease"/>
    <property type="match status" value="1"/>
</dbReference>
<name>A0A432WF06_9GAMM</name>
<dbReference type="Gene3D" id="3.30.750.44">
    <property type="match status" value="1"/>
</dbReference>
<organism evidence="12 13">
    <name type="scientific">Aliidiomarina soli</name>
    <dbReference type="NCBI Taxonomy" id="1928574"/>
    <lineage>
        <taxon>Bacteria</taxon>
        <taxon>Pseudomonadati</taxon>
        <taxon>Pseudomonadota</taxon>
        <taxon>Gammaproteobacteria</taxon>
        <taxon>Alteromonadales</taxon>
        <taxon>Idiomarinaceae</taxon>
        <taxon>Aliidiomarina</taxon>
    </lineage>
</organism>
<comment type="caution">
    <text evidence="12">The sequence shown here is derived from an EMBL/GenBank/DDBJ whole genome shotgun (WGS) entry which is preliminary data.</text>
</comment>
<evidence type="ECO:0000256" key="6">
    <source>
        <dbReference type="ARBA" id="ARBA00022825"/>
    </source>
</evidence>
<dbReference type="Gene3D" id="2.30.42.10">
    <property type="match status" value="1"/>
</dbReference>
<dbReference type="InterPro" id="IPR012393">
    <property type="entry name" value="Tricorn_protease"/>
</dbReference>
<dbReference type="GO" id="GO:0008236">
    <property type="term" value="F:serine-type peptidase activity"/>
    <property type="evidence" value="ECO:0007669"/>
    <property type="project" value="UniProtKB-UniRule"/>
</dbReference>
<keyword evidence="10" id="KW-0732">Signal</keyword>
<dbReference type="InterPro" id="IPR005151">
    <property type="entry name" value="Tail-specific_protease"/>
</dbReference>
<dbReference type="SMART" id="SM00245">
    <property type="entry name" value="TSPc"/>
    <property type="match status" value="1"/>
</dbReference>
<feature type="signal peptide" evidence="10">
    <location>
        <begin position="1"/>
        <end position="22"/>
    </location>
</feature>
<dbReference type="GO" id="GO:0006508">
    <property type="term" value="P:proteolysis"/>
    <property type="evidence" value="ECO:0007669"/>
    <property type="project" value="UniProtKB-UniRule"/>
</dbReference>
<feature type="active site" description="Nucleophile" evidence="8">
    <location>
        <position position="995"/>
    </location>
</feature>
<dbReference type="SUPFAM" id="SSF50156">
    <property type="entry name" value="PDZ domain-like"/>
    <property type="match status" value="1"/>
</dbReference>
<dbReference type="InterPro" id="IPR015943">
    <property type="entry name" value="WD40/YVTN_repeat-like_dom_sf"/>
</dbReference>
<keyword evidence="3 7" id="KW-0963">Cytoplasm</keyword>
<keyword evidence="5 7" id="KW-0378">Hydrolase</keyword>
<dbReference type="InterPro" id="IPR036034">
    <property type="entry name" value="PDZ_sf"/>
</dbReference>
<evidence type="ECO:0000256" key="9">
    <source>
        <dbReference type="PIRSR" id="PIRSR036421-3"/>
    </source>
</evidence>
<dbReference type="GO" id="GO:0005737">
    <property type="term" value="C:cytoplasm"/>
    <property type="evidence" value="ECO:0007669"/>
    <property type="project" value="UniProtKB-SubCell"/>
</dbReference>
<protein>
    <recommendedName>
        <fullName evidence="7">Tricorn protease homolog</fullName>
        <ecNumber evidence="7">3.4.21.-</ecNumber>
    </recommendedName>
</protein>
<dbReference type="RefSeq" id="WP_126799133.1">
    <property type="nucleotide sequence ID" value="NZ_PIPO01000004.1"/>
</dbReference>
<evidence type="ECO:0000256" key="8">
    <source>
        <dbReference type="PIRSR" id="PIRSR036421-1"/>
    </source>
</evidence>
<reference evidence="12 13" key="1">
    <citation type="journal article" date="2011" name="Front. Microbiol.">
        <title>Genomic signatures of strain selection and enhancement in Bacillus atrophaeus var. globigii, a historical biowarfare simulant.</title>
        <authorList>
            <person name="Gibbons H.S."/>
            <person name="Broomall S.M."/>
            <person name="McNew L.A."/>
            <person name="Daligault H."/>
            <person name="Chapman C."/>
            <person name="Bruce D."/>
            <person name="Karavis M."/>
            <person name="Krepps M."/>
            <person name="McGregor P.A."/>
            <person name="Hong C."/>
            <person name="Park K.H."/>
            <person name="Akmal A."/>
            <person name="Feldman A."/>
            <person name="Lin J.S."/>
            <person name="Chang W.E."/>
            <person name="Higgs B.W."/>
            <person name="Demirev P."/>
            <person name="Lindquist J."/>
            <person name="Liem A."/>
            <person name="Fochler E."/>
            <person name="Read T.D."/>
            <person name="Tapia R."/>
            <person name="Johnson S."/>
            <person name="Bishop-Lilly K.A."/>
            <person name="Detter C."/>
            <person name="Han C."/>
            <person name="Sozhamannan S."/>
            <person name="Rosenzweig C.N."/>
            <person name="Skowronski E.W."/>
        </authorList>
    </citation>
    <scope>NUCLEOTIDE SEQUENCE [LARGE SCALE GENOMIC DNA]</scope>
    <source>
        <strain evidence="12 13">Y4G10-17</strain>
    </source>
</reference>
<dbReference type="Gene3D" id="2.130.10.10">
    <property type="entry name" value="YVTN repeat-like/Quinoprotein amine dehydrogenase"/>
    <property type="match status" value="1"/>
</dbReference>
<dbReference type="EC" id="3.4.21.-" evidence="7"/>
<keyword evidence="13" id="KW-1185">Reference proteome</keyword>
<sequence length="1112" mass="124936">MKLALYLASGALLASGSMHVVADDSTRGYYRNPSIHQNQIVFTAEGDLWRTTVHGGNATRLTTSDAEERYAAISPDGNSVAFVADYEGAPEAYVMPLQGGIPKRITFENSRVRVQGWTADGQVLYSTDHVMGPANQWLLRSVNPESLTTSTIPLTDAIEGSYNLRAEGRVIEHRSEEPDADGNYEVRSETIHPVNPETLYFIRFGLQATGDNTRIYRGGAMGELWRFSPGDEEAELLTDDHIASVRQPMVDGTRVYFISDATGTPNLWSMNGDGSEKQQLTEYNDWQVWSADISQGRIVYQLGADLKLLELESGHSETLDIHLTSDFAQRQERWIENPLDYLTDTSYNGEQERVVITARSQIAVAGKSHQRLFEVQTPVGSRSRNAVMSPDGRWIYAINDHSGENEIWRFPADGSSGASQLTDDGSVFRWGIHLSPDGNYLAHDDKNGDLWLLNLSNGNNSRIAEGGWGHSPYADVVWSTNSKLVAFSKSNQDGDRSQVLLYSVDEERQQAVSTTKYDSFSPAFSTDGHWLYFVSNRNFDANPRSPWGDRNLGPMFDKRGLVFAVSLKSQACFPFQPESEVSQCDQGATEERSRRQPVDWDGLASRLWQVPLEAGNYRQLQMTDEFLYLLRAGDNHQQLISVAIDPHQPEVKVFASQVEDYAVSSQTNSLYWRTSNNDFYIDDVQATAPEDLTRSHLATDQWQLAFNPVEEWQQMFRDAWLMHRDFLFDADMRGLDWRATREKYQSLLPRVTDRHELDDLFAQMMGELSVLHSQVRGGDYPAADDQPSAATLGAALETTDNGVRILRIYRTDPELPEQASPLAKPGVNATEGDYITAVNGRRISTQADLNQALRNQANKPVRLDLRRQRTTLQTMVYPATVQQDHQLRYQDWVQRNREKVDVASEQNFGYLHLYAMGPNDIASFAREFYANVDREGLIIDVRRNRGGNIDSWIIEKLLRRAWSFWEPNTHGAPYTNMQQTFRGHLVIVTDELTYSDGETFAAGVKALGLGPLVGKRTAGAGVWLSGRNQLADGGLARVAETAQFAMDGRWVIEGYGVEPDIEVDNLPHATFTGIDAQLNYAIELLQRKLDDEPIPELRSQPIMLPVADDITP</sequence>
<dbReference type="PANTHER" id="PTHR43253">
    <property type="entry name" value="TRICORN PROTEASE HOMOLOG 2-RELATED"/>
    <property type="match status" value="1"/>
</dbReference>
<evidence type="ECO:0000256" key="5">
    <source>
        <dbReference type="ARBA" id="ARBA00022801"/>
    </source>
</evidence>
<feature type="chain" id="PRO_5019161210" description="Tricorn protease homolog" evidence="10">
    <location>
        <begin position="23"/>
        <end position="1112"/>
    </location>
</feature>
<feature type="active site" description="Charge relay system" evidence="8">
    <location>
        <position position="772"/>
    </location>
</feature>
<dbReference type="Proteomes" id="UP000287823">
    <property type="component" value="Unassembled WGS sequence"/>
</dbReference>
<dbReference type="SUPFAM" id="SSF52096">
    <property type="entry name" value="ClpP/crotonase"/>
    <property type="match status" value="1"/>
</dbReference>
<comment type="similarity">
    <text evidence="2 7">Belongs to the peptidase S41B family.</text>
</comment>
<dbReference type="InterPro" id="IPR028204">
    <property type="entry name" value="Tricorn_C1"/>
</dbReference>
<feature type="domain" description="Tail specific protease" evidence="11">
    <location>
        <begin position="858"/>
        <end position="1064"/>
    </location>
</feature>
<evidence type="ECO:0000256" key="4">
    <source>
        <dbReference type="ARBA" id="ARBA00022670"/>
    </source>
</evidence>
<dbReference type="Pfam" id="PF14685">
    <property type="entry name" value="PDZ_Tricorn"/>
    <property type="match status" value="1"/>
</dbReference>
<keyword evidence="4 7" id="KW-0645">Protease</keyword>
<keyword evidence="6 7" id="KW-0720">Serine protease</keyword>
<dbReference type="Pfam" id="PF26549">
    <property type="entry name" value="Tricorn_N"/>
    <property type="match status" value="1"/>
</dbReference>
<comment type="subcellular location">
    <subcellularLocation>
        <location evidence="1 7">Cytoplasm</location>
    </subcellularLocation>
</comment>
<dbReference type="AlphaFoldDB" id="A0A432WF06"/>
<evidence type="ECO:0000256" key="10">
    <source>
        <dbReference type="SAM" id="SignalP"/>
    </source>
</evidence>
<dbReference type="Gene3D" id="3.90.226.10">
    <property type="entry name" value="2-enoyl-CoA Hydratase, Chain A, domain 1"/>
    <property type="match status" value="1"/>
</dbReference>
<proteinExistence type="inferred from homology"/>
<dbReference type="PANTHER" id="PTHR43253:SF1">
    <property type="entry name" value="TRICORN PROTEASE HOMOLOG 2-RELATED"/>
    <property type="match status" value="1"/>
</dbReference>
<evidence type="ECO:0000313" key="12">
    <source>
        <dbReference type="EMBL" id="RUO32345.1"/>
    </source>
</evidence>
<evidence type="ECO:0000256" key="3">
    <source>
        <dbReference type="ARBA" id="ARBA00022490"/>
    </source>
</evidence>
<feature type="active site" description="Charge relay system" evidence="8">
    <location>
        <position position="1053"/>
    </location>
</feature>
<dbReference type="EMBL" id="PIPO01000004">
    <property type="protein sequence ID" value="RUO32345.1"/>
    <property type="molecule type" value="Genomic_DNA"/>
</dbReference>
<accession>A0A432WF06</accession>
<dbReference type="Pfam" id="PF14684">
    <property type="entry name" value="Tricorn_C1"/>
    <property type="match status" value="1"/>
</dbReference>
<evidence type="ECO:0000313" key="13">
    <source>
        <dbReference type="Proteomes" id="UP000287823"/>
    </source>
</evidence>
<dbReference type="Pfam" id="PF26550">
    <property type="entry name" value="Tricorn_2nd"/>
    <property type="match status" value="1"/>
</dbReference>
<dbReference type="InterPro" id="IPR029414">
    <property type="entry name" value="Tricorn_PDZ"/>
</dbReference>
<evidence type="ECO:0000256" key="1">
    <source>
        <dbReference type="ARBA" id="ARBA00004496"/>
    </source>
</evidence>
<evidence type="ECO:0000256" key="2">
    <source>
        <dbReference type="ARBA" id="ARBA00008524"/>
    </source>
</evidence>
<evidence type="ECO:0000256" key="7">
    <source>
        <dbReference type="PIRNR" id="PIRNR036421"/>
    </source>
</evidence>
<feature type="site" description="Transition state stabilizer; via amide nitrogen" evidence="9">
    <location>
        <position position="996"/>
    </location>
</feature>
<comment type="function">
    <text evidence="7">Degrades oligopeptides.</text>
</comment>
<gene>
    <name evidence="12" type="ORF">CWE14_09340</name>
</gene>
<evidence type="ECO:0000259" key="11">
    <source>
        <dbReference type="SMART" id="SM00245"/>
    </source>
</evidence>
<dbReference type="SUPFAM" id="SSF69304">
    <property type="entry name" value="Tricorn protease N-terminal domain"/>
    <property type="match status" value="2"/>
</dbReference>